<dbReference type="EMBL" id="MFDZ01000038">
    <property type="protein sequence ID" value="OGE77635.1"/>
    <property type="molecule type" value="Genomic_DNA"/>
</dbReference>
<organism evidence="2 3">
    <name type="scientific">Candidatus Daviesbacteria bacterium RIFCSPLOWO2_02_FULL_41_8</name>
    <dbReference type="NCBI Taxonomy" id="1797798"/>
    <lineage>
        <taxon>Bacteria</taxon>
        <taxon>Candidatus Daviesiibacteriota</taxon>
    </lineage>
</organism>
<gene>
    <name evidence="2" type="ORF">A3J19_04965</name>
</gene>
<evidence type="ECO:0008006" key="4">
    <source>
        <dbReference type="Google" id="ProtNLM"/>
    </source>
</evidence>
<evidence type="ECO:0000313" key="2">
    <source>
        <dbReference type="EMBL" id="OGE77635.1"/>
    </source>
</evidence>
<keyword evidence="1" id="KW-1133">Transmembrane helix</keyword>
<dbReference type="AlphaFoldDB" id="A0A1F5NJ24"/>
<feature type="transmembrane region" description="Helical" evidence="1">
    <location>
        <begin position="89"/>
        <end position="106"/>
    </location>
</feature>
<feature type="transmembrane region" description="Helical" evidence="1">
    <location>
        <begin position="320"/>
        <end position="338"/>
    </location>
</feature>
<keyword evidence="1" id="KW-0472">Membrane</keyword>
<proteinExistence type="predicted"/>
<protein>
    <recommendedName>
        <fullName evidence="4">Membrane protein 6-pyruvoyl-tetrahydropterin synthase-related domain-containing protein</fullName>
    </recommendedName>
</protein>
<feature type="transmembrane region" description="Helical" evidence="1">
    <location>
        <begin position="168"/>
        <end position="201"/>
    </location>
</feature>
<feature type="transmembrane region" description="Helical" evidence="1">
    <location>
        <begin position="358"/>
        <end position="378"/>
    </location>
</feature>
<accession>A0A1F5NJ24</accession>
<name>A0A1F5NJ24_9BACT</name>
<feature type="transmembrane region" description="Helical" evidence="1">
    <location>
        <begin position="286"/>
        <end position="308"/>
    </location>
</feature>
<feature type="transmembrane region" description="Helical" evidence="1">
    <location>
        <begin position="139"/>
        <end position="156"/>
    </location>
</feature>
<feature type="transmembrane region" description="Helical" evidence="1">
    <location>
        <begin position="213"/>
        <end position="234"/>
    </location>
</feature>
<feature type="transmembrane region" description="Helical" evidence="1">
    <location>
        <begin position="113"/>
        <end position="133"/>
    </location>
</feature>
<evidence type="ECO:0000256" key="1">
    <source>
        <dbReference type="SAM" id="Phobius"/>
    </source>
</evidence>
<evidence type="ECO:0000313" key="3">
    <source>
        <dbReference type="Proteomes" id="UP000176578"/>
    </source>
</evidence>
<comment type="caution">
    <text evidence="2">The sequence shown here is derived from an EMBL/GenBank/DDBJ whole genome shotgun (WGS) entry which is preliminary data.</text>
</comment>
<keyword evidence="1" id="KW-0812">Transmembrane</keyword>
<feature type="transmembrane region" description="Helical" evidence="1">
    <location>
        <begin position="390"/>
        <end position="408"/>
    </location>
</feature>
<sequence>MKILSYLLTTLLLAILPWFWIPKGFVYVSEEANFINYDIKLEKASTMWTKDYGFGHVGEASNQSLLIPNAVFYRTAKVIGFSSSDTQKFFLSFIFLSVSLGFYLFSSLFTRNSLIKSIGLLVYLFNFYLISALGYTGKSLQLVLMPPIFYVTYKYLVTKRFEYVLQNYLWFFVFQGIYTNLPLAVTTIFIYFAAFLYYLFLERVRSLSDVFRSFLLVLASILPILVYHFIIYLAVLIDVSNNPGNYSFTAIGVPLSLVIQLRGAWWEKGGHMGIYYFPLWGYYRNLLMVSITSITAIIVLLCSVKATWGKISNDKIRSTYWLSFYIFSLGLAAGFYFLPGFFEWVVNKVPLMVMFREAWAKFIPLVIFSFSAITIVVLEYYREKGYRKYLALVLVLVIYLIFQSYPFVTGKIIDGEAKGWKRRLVKIPSYWEDFSKWTEENQKVILPLPLGSDPFNSIYNWYGDNIGNTTERIPCVLGKTNVICSNKLDKYTLILKSFIDKKNFDFLKLGGVELVLIQDDLEIIADKEQLNWQKEDIKELVSPVPVATFGGKLRLYQLRDQFIRPKIYATQDIQTADKNVTISDLPINKYGKKEVFVFANSSVPVIQNTISPETSFIKVSQTEYAVKITNATEPFVLVFYEAFNQGWEIHLQDKPQLSKSRKEINDSPHLTVNGFANGWYIDPKSICDNLPCEINLDVNFGLQKYFLICQYINNGLFIIAIVSLLALSITWVSQKKR</sequence>
<reference evidence="2 3" key="1">
    <citation type="journal article" date="2016" name="Nat. Commun.">
        <title>Thousands of microbial genomes shed light on interconnected biogeochemical processes in an aquifer system.</title>
        <authorList>
            <person name="Anantharaman K."/>
            <person name="Brown C.T."/>
            <person name="Hug L.A."/>
            <person name="Sharon I."/>
            <person name="Castelle C.J."/>
            <person name="Probst A.J."/>
            <person name="Thomas B.C."/>
            <person name="Singh A."/>
            <person name="Wilkins M.J."/>
            <person name="Karaoz U."/>
            <person name="Brodie E.L."/>
            <person name="Williams K.H."/>
            <person name="Hubbard S.S."/>
            <person name="Banfield J.F."/>
        </authorList>
    </citation>
    <scope>NUCLEOTIDE SEQUENCE [LARGE SCALE GENOMIC DNA]</scope>
</reference>
<feature type="transmembrane region" description="Helical" evidence="1">
    <location>
        <begin position="711"/>
        <end position="732"/>
    </location>
</feature>
<dbReference type="Proteomes" id="UP000176578">
    <property type="component" value="Unassembled WGS sequence"/>
</dbReference>
<feature type="transmembrane region" description="Helical" evidence="1">
    <location>
        <begin position="246"/>
        <end position="266"/>
    </location>
</feature>